<accession>A0A485K843</accession>
<dbReference type="SUPFAM" id="SSF54518">
    <property type="entry name" value="Tubby C-terminal domain-like"/>
    <property type="match status" value="1"/>
</dbReference>
<sequence length="205" mass="22125">MGNCVSVEDIQAYNTAVLLPAQPPLMVIGADFLATNEPVTTLYVLNNAYSWSDDFLTIKDRRTGVLVFQLKKGDGQHGFTKAVLDSTGQPVALVEATTRPGVHEVMRPGRTKLFTVKAILTIFQSSLNCSVTDAATGQTHALGIVGDWTERRIVITCDGRPIAKVRNPDAITNVEYYVDVAPGVDMALIVLLVAALEAHDETTPT</sequence>
<dbReference type="PANTHER" id="PTHR31087:SF161">
    <property type="entry name" value="TUBBY C 2 FAMILY PROTEIN"/>
    <property type="match status" value="1"/>
</dbReference>
<dbReference type="InterPro" id="IPR007612">
    <property type="entry name" value="LOR"/>
</dbReference>
<name>A0A485K843_9STRA</name>
<comment type="similarity">
    <text evidence="1">Belongs to the LOR family.</text>
</comment>
<reference evidence="2" key="2">
    <citation type="submission" date="2019-06" db="EMBL/GenBank/DDBJ databases">
        <title>Genomics analysis of Aphanomyces spp. identifies a new class of oomycete effector associated with host adaptation.</title>
        <authorList>
            <person name="Gaulin E."/>
        </authorList>
    </citation>
    <scope>NUCLEOTIDE SEQUENCE</scope>
    <source>
        <strain evidence="2">CBS 578.67</strain>
    </source>
</reference>
<dbReference type="InterPro" id="IPR025659">
    <property type="entry name" value="Tubby-like_C"/>
</dbReference>
<proteinExistence type="inferred from homology"/>
<keyword evidence="4" id="KW-1185">Reference proteome</keyword>
<dbReference type="Pfam" id="PF04525">
    <property type="entry name" value="LOR"/>
    <property type="match status" value="1"/>
</dbReference>
<organism evidence="3 4">
    <name type="scientific">Aphanomyces stellatus</name>
    <dbReference type="NCBI Taxonomy" id="120398"/>
    <lineage>
        <taxon>Eukaryota</taxon>
        <taxon>Sar</taxon>
        <taxon>Stramenopiles</taxon>
        <taxon>Oomycota</taxon>
        <taxon>Saprolegniomycetes</taxon>
        <taxon>Saprolegniales</taxon>
        <taxon>Verrucalvaceae</taxon>
        <taxon>Aphanomyces</taxon>
    </lineage>
</organism>
<dbReference type="AlphaFoldDB" id="A0A485K843"/>
<gene>
    <name evidence="3" type="primary">Aste57867_2209</name>
    <name evidence="2" type="ORF">As57867_002204</name>
    <name evidence="3" type="ORF">ASTE57867_2209</name>
</gene>
<dbReference type="InterPro" id="IPR038595">
    <property type="entry name" value="LOR_sf"/>
</dbReference>
<evidence type="ECO:0000313" key="3">
    <source>
        <dbReference type="EMBL" id="VFT79412.1"/>
    </source>
</evidence>
<evidence type="ECO:0000313" key="2">
    <source>
        <dbReference type="EMBL" id="KAF0717599.1"/>
    </source>
</evidence>
<dbReference type="Proteomes" id="UP000332933">
    <property type="component" value="Unassembled WGS sequence"/>
</dbReference>
<evidence type="ECO:0000256" key="1">
    <source>
        <dbReference type="ARBA" id="ARBA00005437"/>
    </source>
</evidence>
<dbReference type="EMBL" id="CAADRA010000232">
    <property type="protein sequence ID" value="VFT79412.1"/>
    <property type="molecule type" value="Genomic_DNA"/>
</dbReference>
<reference evidence="3 4" key="1">
    <citation type="submission" date="2019-03" db="EMBL/GenBank/DDBJ databases">
        <authorList>
            <person name="Gaulin E."/>
            <person name="Dumas B."/>
        </authorList>
    </citation>
    <scope>NUCLEOTIDE SEQUENCE [LARGE SCALE GENOMIC DNA]</scope>
    <source>
        <strain evidence="3">CBS 568.67</strain>
    </source>
</reference>
<dbReference type="EMBL" id="VJMH01000232">
    <property type="protein sequence ID" value="KAF0717599.1"/>
    <property type="molecule type" value="Genomic_DNA"/>
</dbReference>
<dbReference type="PANTHER" id="PTHR31087">
    <property type="match status" value="1"/>
</dbReference>
<dbReference type="Gene3D" id="2.40.160.200">
    <property type="entry name" value="LURP1-related"/>
    <property type="match status" value="1"/>
</dbReference>
<evidence type="ECO:0000313" key="4">
    <source>
        <dbReference type="Proteomes" id="UP000332933"/>
    </source>
</evidence>
<protein>
    <submittedName>
        <fullName evidence="3">Aste57867_2209 protein</fullName>
    </submittedName>
</protein>